<comment type="caution">
    <text evidence="2">The sequence shown here is derived from an EMBL/GenBank/DDBJ whole genome shotgun (WGS) entry which is preliminary data.</text>
</comment>
<proteinExistence type="predicted"/>
<sequence length="88" mass="9428">MIRNVKLFVAAHVVAVVALYALALYIGGGWADAPTLPLSGTATRFASRPSPALFGTPRPVDPAIEARLPRHELELRSASQDLPAPWAR</sequence>
<evidence type="ECO:0000313" key="3">
    <source>
        <dbReference type="Proteomes" id="UP000518288"/>
    </source>
</evidence>
<keyword evidence="1" id="KW-1133">Transmembrane helix</keyword>
<organism evidence="2 3">
    <name type="scientific">Sphaerotilus montanus</name>
    <dbReference type="NCBI Taxonomy" id="522889"/>
    <lineage>
        <taxon>Bacteria</taxon>
        <taxon>Pseudomonadati</taxon>
        <taxon>Pseudomonadota</taxon>
        <taxon>Betaproteobacteria</taxon>
        <taxon>Burkholderiales</taxon>
        <taxon>Sphaerotilaceae</taxon>
        <taxon>Sphaerotilus</taxon>
    </lineage>
</organism>
<gene>
    <name evidence="2" type="ORF">BDD16_004371</name>
</gene>
<name>A0A7Y9UM18_9BURK</name>
<keyword evidence="3" id="KW-1185">Reference proteome</keyword>
<protein>
    <submittedName>
        <fullName evidence="2">Uncharacterized protein</fullName>
    </submittedName>
</protein>
<feature type="transmembrane region" description="Helical" evidence="1">
    <location>
        <begin position="7"/>
        <end position="28"/>
    </location>
</feature>
<dbReference type="AlphaFoldDB" id="A0A7Y9UM18"/>
<keyword evidence="1" id="KW-0472">Membrane</keyword>
<evidence type="ECO:0000256" key="1">
    <source>
        <dbReference type="SAM" id="Phobius"/>
    </source>
</evidence>
<dbReference type="RefSeq" id="WP_179635913.1">
    <property type="nucleotide sequence ID" value="NZ_JACCFH010000001.1"/>
</dbReference>
<dbReference type="Proteomes" id="UP000518288">
    <property type="component" value="Unassembled WGS sequence"/>
</dbReference>
<reference evidence="2 3" key="1">
    <citation type="submission" date="2020-07" db="EMBL/GenBank/DDBJ databases">
        <title>Genomic Encyclopedia of Archaeal and Bacterial Type Strains, Phase II (KMG-II): from individual species to whole genera.</title>
        <authorList>
            <person name="Goeker M."/>
        </authorList>
    </citation>
    <scope>NUCLEOTIDE SEQUENCE [LARGE SCALE GENOMIC DNA]</scope>
    <source>
        <strain evidence="2 3">DSM 21226</strain>
    </source>
</reference>
<keyword evidence="1" id="KW-0812">Transmembrane</keyword>
<evidence type="ECO:0000313" key="2">
    <source>
        <dbReference type="EMBL" id="NYG35385.1"/>
    </source>
</evidence>
<accession>A0A7Y9UM18</accession>
<dbReference type="EMBL" id="JACCFH010000001">
    <property type="protein sequence ID" value="NYG35385.1"/>
    <property type="molecule type" value="Genomic_DNA"/>
</dbReference>